<keyword evidence="3 6" id="KW-0713">Self-incompatibility</keyword>
<evidence type="ECO:0000256" key="1">
    <source>
        <dbReference type="ARBA" id="ARBA00004613"/>
    </source>
</evidence>
<evidence type="ECO:0000256" key="2">
    <source>
        <dbReference type="ARBA" id="ARBA00005581"/>
    </source>
</evidence>
<evidence type="ECO:0000256" key="6">
    <source>
        <dbReference type="RuleBase" id="RU367044"/>
    </source>
</evidence>
<feature type="chain" id="PRO_5025085618" description="S-protein homolog" evidence="6">
    <location>
        <begin position="23"/>
        <end position="108"/>
    </location>
</feature>
<proteinExistence type="inferred from homology"/>
<dbReference type="InterPro" id="IPR010264">
    <property type="entry name" value="Self-incomp_S1"/>
</dbReference>
<protein>
    <recommendedName>
        <fullName evidence="6">S-protein homolog</fullName>
    </recommendedName>
</protein>
<sequence length="108" mass="12354">MSLFAKSVFLLWLLTLPSSSNAMGQRTYVKVKNSLENGADLFLHCKSADDDLGVKVLHRNASYGWGFVVNIFGTTLFHCSFRWNNVKHSFAIYTAKRDYFRCDTCSWS</sequence>
<reference evidence="7" key="1">
    <citation type="submission" date="2018-05" db="EMBL/GenBank/DDBJ databases">
        <title>Draft genome of Mucuna pruriens seed.</title>
        <authorList>
            <person name="Nnadi N.E."/>
            <person name="Vos R."/>
            <person name="Hasami M.H."/>
            <person name="Devisetty U.K."/>
            <person name="Aguiy J.C."/>
        </authorList>
    </citation>
    <scope>NUCLEOTIDE SEQUENCE [LARGE SCALE GENOMIC DNA]</scope>
    <source>
        <strain evidence="7">JCA_2017</strain>
    </source>
</reference>
<dbReference type="AlphaFoldDB" id="A0A371GCV5"/>
<dbReference type="PANTHER" id="PTHR31232">
    <property type="match status" value="1"/>
</dbReference>
<keyword evidence="5 6" id="KW-0732">Signal</keyword>
<dbReference type="Pfam" id="PF05938">
    <property type="entry name" value="Self-incomp_S1"/>
    <property type="match status" value="1"/>
</dbReference>
<feature type="non-terminal residue" evidence="7">
    <location>
        <position position="1"/>
    </location>
</feature>
<name>A0A371GCV5_MUCPR</name>
<dbReference type="GO" id="GO:0005576">
    <property type="term" value="C:extracellular region"/>
    <property type="evidence" value="ECO:0007669"/>
    <property type="project" value="UniProtKB-SubCell"/>
</dbReference>
<gene>
    <name evidence="7" type="primary">SPH3</name>
    <name evidence="7" type="ORF">CR513_30028</name>
</gene>
<dbReference type="GO" id="GO:0060320">
    <property type="term" value="P:rejection of self pollen"/>
    <property type="evidence" value="ECO:0007669"/>
    <property type="project" value="UniProtKB-KW"/>
</dbReference>
<dbReference type="OrthoDB" id="1430548at2759"/>
<organism evidence="7 8">
    <name type="scientific">Mucuna pruriens</name>
    <name type="common">Velvet bean</name>
    <name type="synonym">Dolichos pruriens</name>
    <dbReference type="NCBI Taxonomy" id="157652"/>
    <lineage>
        <taxon>Eukaryota</taxon>
        <taxon>Viridiplantae</taxon>
        <taxon>Streptophyta</taxon>
        <taxon>Embryophyta</taxon>
        <taxon>Tracheophyta</taxon>
        <taxon>Spermatophyta</taxon>
        <taxon>Magnoliopsida</taxon>
        <taxon>eudicotyledons</taxon>
        <taxon>Gunneridae</taxon>
        <taxon>Pentapetalae</taxon>
        <taxon>rosids</taxon>
        <taxon>fabids</taxon>
        <taxon>Fabales</taxon>
        <taxon>Fabaceae</taxon>
        <taxon>Papilionoideae</taxon>
        <taxon>50 kb inversion clade</taxon>
        <taxon>NPAAA clade</taxon>
        <taxon>indigoferoid/millettioid clade</taxon>
        <taxon>Phaseoleae</taxon>
        <taxon>Mucuna</taxon>
    </lineage>
</organism>
<accession>A0A371GCV5</accession>
<dbReference type="Proteomes" id="UP000257109">
    <property type="component" value="Unassembled WGS sequence"/>
</dbReference>
<comment type="caution">
    <text evidence="7">The sequence shown here is derived from an EMBL/GenBank/DDBJ whole genome shotgun (WGS) entry which is preliminary data.</text>
</comment>
<dbReference type="EMBL" id="QJKJ01005954">
    <property type="protein sequence ID" value="RDX88385.1"/>
    <property type="molecule type" value="Genomic_DNA"/>
</dbReference>
<evidence type="ECO:0000313" key="7">
    <source>
        <dbReference type="EMBL" id="RDX88385.1"/>
    </source>
</evidence>
<evidence type="ECO:0000256" key="3">
    <source>
        <dbReference type="ARBA" id="ARBA00022471"/>
    </source>
</evidence>
<keyword evidence="4 6" id="KW-0964">Secreted</keyword>
<comment type="subcellular location">
    <subcellularLocation>
        <location evidence="1 6">Secreted</location>
    </subcellularLocation>
</comment>
<evidence type="ECO:0000256" key="5">
    <source>
        <dbReference type="ARBA" id="ARBA00022729"/>
    </source>
</evidence>
<feature type="signal peptide" evidence="6">
    <location>
        <begin position="1"/>
        <end position="22"/>
    </location>
</feature>
<dbReference type="PANTHER" id="PTHR31232:SF43">
    <property type="entry name" value="S-PROTEIN HOMOLOG 29-RELATED"/>
    <property type="match status" value="1"/>
</dbReference>
<keyword evidence="8" id="KW-1185">Reference proteome</keyword>
<comment type="similarity">
    <text evidence="2 6">Belongs to the plant self-incompatibility (S1) protein family.</text>
</comment>
<evidence type="ECO:0000256" key="4">
    <source>
        <dbReference type="ARBA" id="ARBA00022525"/>
    </source>
</evidence>
<evidence type="ECO:0000313" key="8">
    <source>
        <dbReference type="Proteomes" id="UP000257109"/>
    </source>
</evidence>